<keyword evidence="2" id="KW-0479">Metal-binding</keyword>
<dbReference type="InterPro" id="IPR024087">
    <property type="entry name" value="Creatininase-like_sf"/>
</dbReference>
<name>A0A839E0D4_9PSEU</name>
<evidence type="ECO:0000256" key="2">
    <source>
        <dbReference type="ARBA" id="ARBA00022723"/>
    </source>
</evidence>
<dbReference type="PANTHER" id="PTHR35005:SF1">
    <property type="entry name" value="2-AMINO-5-FORMYLAMINO-6-RIBOSYLAMINOPYRIMIDIN-4(3H)-ONE 5'-MONOPHOSPHATE DEFORMYLASE"/>
    <property type="match status" value="1"/>
</dbReference>
<dbReference type="EMBL" id="JACGWZ010000005">
    <property type="protein sequence ID" value="MBA8826379.1"/>
    <property type="molecule type" value="Genomic_DNA"/>
</dbReference>
<dbReference type="Pfam" id="PF02633">
    <property type="entry name" value="Creatininase"/>
    <property type="match status" value="1"/>
</dbReference>
<comment type="caution">
    <text evidence="6">The sequence shown here is derived from an EMBL/GenBank/DDBJ whole genome shotgun (WGS) entry which is preliminary data.</text>
</comment>
<dbReference type="SUPFAM" id="SSF102215">
    <property type="entry name" value="Creatininase"/>
    <property type="match status" value="1"/>
</dbReference>
<evidence type="ECO:0000313" key="6">
    <source>
        <dbReference type="EMBL" id="MBA8826379.1"/>
    </source>
</evidence>
<dbReference type="AlphaFoldDB" id="A0A839E0D4"/>
<dbReference type="NCBIfam" id="TIGR03964">
    <property type="entry name" value="mycofact_creat"/>
    <property type="match status" value="1"/>
</dbReference>
<comment type="similarity">
    <text evidence="5">Belongs to the creatininase superfamily.</text>
</comment>
<dbReference type="InterPro" id="IPR023871">
    <property type="entry name" value="MftE"/>
</dbReference>
<evidence type="ECO:0000256" key="3">
    <source>
        <dbReference type="ARBA" id="ARBA00022801"/>
    </source>
</evidence>
<keyword evidence="7" id="KW-1185">Reference proteome</keyword>
<evidence type="ECO:0000313" key="7">
    <source>
        <dbReference type="Proteomes" id="UP000569329"/>
    </source>
</evidence>
<comment type="cofactor">
    <cofactor evidence="1">
        <name>Zn(2+)</name>
        <dbReference type="ChEBI" id="CHEBI:29105"/>
    </cofactor>
</comment>
<keyword evidence="4" id="KW-0862">Zinc</keyword>
<sequence length="241" mass="25375">MSLLAERSWSDLVDRRPTVLLPLGACEQHGPHLPLDTDSVIAGEVAERAVSRLSGEIDALLAPAQPYAASGEHEGFPGTVSIGHRALTLLLVELGRSMSRWAHKLVVVNGHGGNHASVEAAVSGLRREGRDVAWWQCGVSGGDAHAGRTETSLMCALRRDSVRVEHAREGRTEPLRELMPELTAKGVVGVSSNGVLGDPVGSSAAEGAGALARMVEQLATAVAEWQVEDGFLRSASRGTNS</sequence>
<dbReference type="Gene3D" id="3.40.50.10310">
    <property type="entry name" value="Creatininase"/>
    <property type="match status" value="1"/>
</dbReference>
<dbReference type="GO" id="GO:0047789">
    <property type="term" value="F:creatininase activity"/>
    <property type="evidence" value="ECO:0007669"/>
    <property type="project" value="UniProtKB-EC"/>
</dbReference>
<accession>A0A839E0D4</accession>
<evidence type="ECO:0000256" key="1">
    <source>
        <dbReference type="ARBA" id="ARBA00001947"/>
    </source>
</evidence>
<dbReference type="Proteomes" id="UP000569329">
    <property type="component" value="Unassembled WGS sequence"/>
</dbReference>
<dbReference type="GO" id="GO:0046872">
    <property type="term" value="F:metal ion binding"/>
    <property type="evidence" value="ECO:0007669"/>
    <property type="project" value="UniProtKB-KW"/>
</dbReference>
<dbReference type="GO" id="GO:0016811">
    <property type="term" value="F:hydrolase activity, acting on carbon-nitrogen (but not peptide) bonds, in linear amides"/>
    <property type="evidence" value="ECO:0007669"/>
    <property type="project" value="TreeGrafter"/>
</dbReference>
<proteinExistence type="inferred from homology"/>
<dbReference type="GO" id="GO:0009231">
    <property type="term" value="P:riboflavin biosynthetic process"/>
    <property type="evidence" value="ECO:0007669"/>
    <property type="project" value="TreeGrafter"/>
</dbReference>
<evidence type="ECO:0000256" key="4">
    <source>
        <dbReference type="ARBA" id="ARBA00022833"/>
    </source>
</evidence>
<protein>
    <submittedName>
        <fullName evidence="6">Creatinine amidohydrolase</fullName>
        <ecNumber evidence="6">3.5.2.10</ecNumber>
    </submittedName>
</protein>
<gene>
    <name evidence="6" type="ORF">FHX42_003755</name>
</gene>
<dbReference type="InterPro" id="IPR003785">
    <property type="entry name" value="Creatininase/forma_Hydrolase"/>
</dbReference>
<dbReference type="RefSeq" id="WP_182545596.1">
    <property type="nucleotide sequence ID" value="NZ_JACGWZ010000005.1"/>
</dbReference>
<evidence type="ECO:0000256" key="5">
    <source>
        <dbReference type="ARBA" id="ARBA00024029"/>
    </source>
</evidence>
<reference evidence="6 7" key="1">
    <citation type="submission" date="2020-07" db="EMBL/GenBank/DDBJ databases">
        <title>Sequencing the genomes of 1000 actinobacteria strains.</title>
        <authorList>
            <person name="Klenk H.-P."/>
        </authorList>
    </citation>
    <scope>NUCLEOTIDE SEQUENCE [LARGE SCALE GENOMIC DNA]</scope>
    <source>
        <strain evidence="6 7">DSM 45975</strain>
    </source>
</reference>
<organism evidence="6 7">
    <name type="scientific">Halosaccharopolyspora lacisalsi</name>
    <dbReference type="NCBI Taxonomy" id="1000566"/>
    <lineage>
        <taxon>Bacteria</taxon>
        <taxon>Bacillati</taxon>
        <taxon>Actinomycetota</taxon>
        <taxon>Actinomycetes</taxon>
        <taxon>Pseudonocardiales</taxon>
        <taxon>Pseudonocardiaceae</taxon>
        <taxon>Halosaccharopolyspora</taxon>
    </lineage>
</organism>
<keyword evidence="3 6" id="KW-0378">Hydrolase</keyword>
<dbReference type="EC" id="3.5.2.10" evidence="6"/>
<dbReference type="PANTHER" id="PTHR35005">
    <property type="entry name" value="3-DEHYDRO-SCYLLO-INOSOSE HYDROLASE"/>
    <property type="match status" value="1"/>
</dbReference>